<accession>A0A2S7SZ78</accession>
<proteinExistence type="predicted"/>
<dbReference type="EMBL" id="PPSL01000001">
    <property type="protein sequence ID" value="PQJ12232.1"/>
    <property type="molecule type" value="Genomic_DNA"/>
</dbReference>
<feature type="signal peptide" evidence="1">
    <location>
        <begin position="1"/>
        <end position="21"/>
    </location>
</feature>
<feature type="chain" id="PRO_5015486510" description="Lipocalin-like domain-containing protein" evidence="1">
    <location>
        <begin position="22"/>
        <end position="165"/>
    </location>
</feature>
<organism evidence="2 3">
    <name type="scientific">Flavipsychrobacter stenotrophus</name>
    <dbReference type="NCBI Taxonomy" id="2077091"/>
    <lineage>
        <taxon>Bacteria</taxon>
        <taxon>Pseudomonadati</taxon>
        <taxon>Bacteroidota</taxon>
        <taxon>Chitinophagia</taxon>
        <taxon>Chitinophagales</taxon>
        <taxon>Chitinophagaceae</taxon>
        <taxon>Flavipsychrobacter</taxon>
    </lineage>
</organism>
<keyword evidence="1" id="KW-0732">Signal</keyword>
<evidence type="ECO:0008006" key="4">
    <source>
        <dbReference type="Google" id="ProtNLM"/>
    </source>
</evidence>
<reference evidence="2 3" key="1">
    <citation type="submission" date="2018-01" db="EMBL/GenBank/DDBJ databases">
        <title>A novel member of the phylum Bacteroidetes isolated from glacier ice.</title>
        <authorList>
            <person name="Liu Q."/>
            <person name="Xin Y.-H."/>
        </authorList>
    </citation>
    <scope>NUCLEOTIDE SEQUENCE [LARGE SCALE GENOMIC DNA]</scope>
    <source>
        <strain evidence="2 3">RB1R16</strain>
    </source>
</reference>
<dbReference type="AlphaFoldDB" id="A0A2S7SZ78"/>
<comment type="caution">
    <text evidence="2">The sequence shown here is derived from an EMBL/GenBank/DDBJ whole genome shotgun (WGS) entry which is preliminary data.</text>
</comment>
<evidence type="ECO:0000256" key="1">
    <source>
        <dbReference type="SAM" id="SignalP"/>
    </source>
</evidence>
<evidence type="ECO:0000313" key="2">
    <source>
        <dbReference type="EMBL" id="PQJ12232.1"/>
    </source>
</evidence>
<name>A0A2S7SZ78_9BACT</name>
<evidence type="ECO:0000313" key="3">
    <source>
        <dbReference type="Proteomes" id="UP000239872"/>
    </source>
</evidence>
<sequence length="165" mass="19369">MTLIRCLTIIFFCFSYFLAVGQDTTVSKRTLNKLFRTSIARNHDKPFKKYQWSVCLTDSSFLTADTVRMFNHNTHYEKLCCEGTDLQFFKKHFCYKRKTHDCVGLCSFDVTDPVWQITLKKSGNRLHLKITKTDKTTYDLIVLKIEYFPTADHNKHALLTLIKAH</sequence>
<dbReference type="Proteomes" id="UP000239872">
    <property type="component" value="Unassembled WGS sequence"/>
</dbReference>
<protein>
    <recommendedName>
        <fullName evidence="4">Lipocalin-like domain-containing protein</fullName>
    </recommendedName>
</protein>
<gene>
    <name evidence="2" type="ORF">CJD36_000280</name>
</gene>
<keyword evidence="3" id="KW-1185">Reference proteome</keyword>